<sequence>MPPNSTMDSKVVASHRPPLTVFNAKLLAFCAHCSSSKECQKAHWAHHKSRCIWVAAYTTHAVAPDHSEEGVAFREAFGRFGLSSDRHQVRLVEEYMDVHNWALAALVKALLYKNTKLGHTHWDVLAQPDKAVLVVLKLNPALAGPHPERVGPARSLLLESHALVNFPPTAATAGRWSAELHKCWAESEPRRVMVVTRHCNHPDFVGLVSIYYLVEDTGCTRWAFVPVCRRPEPHLPMSDATLHALRSVTTLCVETTRAGFPMGALSPSFGPTAATRPPGRFVWIRGVWRWRPLFESWADYRPGKHVEFDKVMEKLGPEFVENPAKMERVIEVFRHIPPRELEA</sequence>
<gene>
    <name evidence="1" type="ORF">GSI_07347</name>
</gene>
<evidence type="ECO:0008006" key="3">
    <source>
        <dbReference type="Google" id="ProtNLM"/>
    </source>
</evidence>
<reference evidence="1 2" key="1">
    <citation type="journal article" date="2015" name="Sci. Rep.">
        <title>Chromosome-level genome map provides insights into diverse defense mechanisms in the medicinal fungus Ganoderma sinense.</title>
        <authorList>
            <person name="Zhu Y."/>
            <person name="Xu J."/>
            <person name="Sun C."/>
            <person name="Zhou S."/>
            <person name="Xu H."/>
            <person name="Nelson D.R."/>
            <person name="Qian J."/>
            <person name="Song J."/>
            <person name="Luo H."/>
            <person name="Xiang L."/>
            <person name="Li Y."/>
            <person name="Xu Z."/>
            <person name="Ji A."/>
            <person name="Wang L."/>
            <person name="Lu S."/>
            <person name="Hayward A."/>
            <person name="Sun W."/>
            <person name="Li X."/>
            <person name="Schwartz D.C."/>
            <person name="Wang Y."/>
            <person name="Chen S."/>
        </authorList>
    </citation>
    <scope>NUCLEOTIDE SEQUENCE [LARGE SCALE GENOMIC DNA]</scope>
    <source>
        <strain evidence="1 2">ZZ0214-1</strain>
    </source>
</reference>
<protein>
    <recommendedName>
        <fullName evidence="3">MYND-type domain-containing protein</fullName>
    </recommendedName>
</protein>
<accession>A0A2G8SA58</accession>
<proteinExistence type="predicted"/>
<dbReference type="Proteomes" id="UP000230002">
    <property type="component" value="Unassembled WGS sequence"/>
</dbReference>
<dbReference type="AlphaFoldDB" id="A0A2G8SA58"/>
<comment type="caution">
    <text evidence="1">The sequence shown here is derived from an EMBL/GenBank/DDBJ whole genome shotgun (WGS) entry which is preliminary data.</text>
</comment>
<dbReference type="EMBL" id="AYKW01000014">
    <property type="protein sequence ID" value="PIL30645.1"/>
    <property type="molecule type" value="Genomic_DNA"/>
</dbReference>
<dbReference type="STRING" id="1077348.A0A2G8SA58"/>
<name>A0A2G8SA58_9APHY</name>
<keyword evidence="2" id="KW-1185">Reference proteome</keyword>
<dbReference type="OrthoDB" id="2757990at2759"/>
<evidence type="ECO:0000313" key="2">
    <source>
        <dbReference type="Proteomes" id="UP000230002"/>
    </source>
</evidence>
<organism evidence="1 2">
    <name type="scientific">Ganoderma sinense ZZ0214-1</name>
    <dbReference type="NCBI Taxonomy" id="1077348"/>
    <lineage>
        <taxon>Eukaryota</taxon>
        <taxon>Fungi</taxon>
        <taxon>Dikarya</taxon>
        <taxon>Basidiomycota</taxon>
        <taxon>Agaricomycotina</taxon>
        <taxon>Agaricomycetes</taxon>
        <taxon>Polyporales</taxon>
        <taxon>Polyporaceae</taxon>
        <taxon>Ganoderma</taxon>
    </lineage>
</organism>
<evidence type="ECO:0000313" key="1">
    <source>
        <dbReference type="EMBL" id="PIL30645.1"/>
    </source>
</evidence>